<evidence type="ECO:0000313" key="1">
    <source>
        <dbReference type="EMBL" id="WBW60767.1"/>
    </source>
</evidence>
<sequence length="222" mass="24456">MMTAGSLEKIAGRIADIILSPETIPGLINGALTVPLDLGYLARGFFDTDNRFAHQTQRIRMAQAIHNDILNYNHIINAVELIFEKFNKYLTIHQQDAVYRAVVSSVAGRFLAAKISATISGAVLARLSFISAKSGARATSQIAMLMLIGGMSERSIRTSESLANEDPEVYEILRPHDYDLTYFLIEPAVKPFVDAIHIAVTRGQSAFDNIMNIVGEKLSVFQ</sequence>
<gene>
    <name evidence="1" type="ORF">OR613_22720</name>
</gene>
<dbReference type="Proteomes" id="UP001210130">
    <property type="component" value="Chromosome"/>
</dbReference>
<protein>
    <submittedName>
        <fullName evidence="1">Uncharacterized protein</fullName>
    </submittedName>
</protein>
<proteinExistence type="predicted"/>
<reference evidence="1 2" key="1">
    <citation type="journal article" date="2023" name="Microbiol. Resour. Announc.">
        <title>Complete Genome Sequence of the First Colistin-Resistant Raoultella electrica Strain.</title>
        <authorList>
            <person name="Aldeia C."/>
            <person name="Campos-Madueno E.I."/>
            <person name="Sendi P."/>
            <person name="Endimiani A."/>
        </authorList>
    </citation>
    <scope>NUCLEOTIDE SEQUENCE [LARGE SCALE GENOMIC DNA]</scope>
    <source>
        <strain evidence="1 2">S2-IND-01-C</strain>
    </source>
</reference>
<name>A0AAJ5QSV3_9ENTR</name>
<keyword evidence="2" id="KW-1185">Reference proteome</keyword>
<evidence type="ECO:0000313" key="2">
    <source>
        <dbReference type="Proteomes" id="UP001210130"/>
    </source>
</evidence>
<dbReference type="RefSeq" id="WP_131049491.1">
    <property type="nucleotide sequence ID" value="NZ_CP112887.1"/>
</dbReference>
<accession>A0AAJ5QSV3</accession>
<organism evidence="1 2">
    <name type="scientific">Klebsiella electrica</name>
    <dbReference type="NCBI Taxonomy" id="1259973"/>
    <lineage>
        <taxon>Bacteria</taxon>
        <taxon>Pseudomonadati</taxon>
        <taxon>Pseudomonadota</taxon>
        <taxon>Gammaproteobacteria</taxon>
        <taxon>Enterobacterales</taxon>
        <taxon>Enterobacteriaceae</taxon>
        <taxon>Klebsiella/Raoultella group</taxon>
        <taxon>Klebsiella</taxon>
    </lineage>
</organism>
<dbReference type="EMBL" id="CP112887">
    <property type="protein sequence ID" value="WBW60767.1"/>
    <property type="molecule type" value="Genomic_DNA"/>
</dbReference>
<dbReference type="AlphaFoldDB" id="A0AAJ5QSV3"/>